<keyword evidence="5 6" id="KW-0472">Membrane</keyword>
<name>I0V8D9_9PSEU</name>
<keyword evidence="3 6" id="KW-0812">Transmembrane</keyword>
<comment type="subcellular location">
    <subcellularLocation>
        <location evidence="6">Cell membrane</location>
        <topology evidence="6">Multi-pass membrane protein</topology>
    </subcellularLocation>
    <subcellularLocation>
        <location evidence="1">Membrane</location>
        <topology evidence="1">Multi-pass membrane protein</topology>
    </subcellularLocation>
</comment>
<reference evidence="7 8" key="1">
    <citation type="submission" date="2012-01" db="EMBL/GenBank/DDBJ databases">
        <title>Improved High-Quality Draft sequence of Saccharomonospora xinjiangensis XJ-54.</title>
        <authorList>
            <consortium name="US DOE Joint Genome Institute"/>
            <person name="Lucas S."/>
            <person name="Han J."/>
            <person name="Lapidus A."/>
            <person name="Cheng J.-F."/>
            <person name="Goodwin L."/>
            <person name="Pitluck S."/>
            <person name="Peters L."/>
            <person name="Mikhailova N."/>
            <person name="Teshima H."/>
            <person name="Detter J.C."/>
            <person name="Han C."/>
            <person name="Tapia R."/>
            <person name="Land M."/>
            <person name="Hauser L."/>
            <person name="Kyrpides N."/>
            <person name="Ivanova N."/>
            <person name="Pagani I."/>
            <person name="Brambilla E.-M."/>
            <person name="Klenk H.-P."/>
            <person name="Woyke T."/>
        </authorList>
    </citation>
    <scope>NUCLEOTIDE SEQUENCE [LARGE SCALE GENOMIC DNA]</scope>
    <source>
        <strain evidence="7 8">XJ-54</strain>
    </source>
</reference>
<evidence type="ECO:0000256" key="6">
    <source>
        <dbReference type="RuleBase" id="RU363041"/>
    </source>
</evidence>
<evidence type="ECO:0000256" key="2">
    <source>
        <dbReference type="ARBA" id="ARBA00009142"/>
    </source>
</evidence>
<dbReference type="EMBL" id="JH636049">
    <property type="protein sequence ID" value="EID56392.1"/>
    <property type="molecule type" value="Genomic_DNA"/>
</dbReference>
<dbReference type="InterPro" id="IPR002781">
    <property type="entry name" value="TM_pro_TauE-like"/>
</dbReference>
<feature type="transmembrane region" description="Helical" evidence="6">
    <location>
        <begin position="70"/>
        <end position="89"/>
    </location>
</feature>
<dbReference type="OrthoDB" id="3213420at2"/>
<evidence type="ECO:0000313" key="7">
    <source>
        <dbReference type="EMBL" id="EID56392.1"/>
    </source>
</evidence>
<feature type="transmembrane region" description="Helical" evidence="6">
    <location>
        <begin position="242"/>
        <end position="265"/>
    </location>
</feature>
<dbReference type="RefSeq" id="WP_006240625.1">
    <property type="nucleotide sequence ID" value="NZ_JH636049.1"/>
</dbReference>
<keyword evidence="8" id="KW-1185">Reference proteome</keyword>
<feature type="transmembrane region" description="Helical" evidence="6">
    <location>
        <begin position="149"/>
        <end position="179"/>
    </location>
</feature>
<evidence type="ECO:0000256" key="4">
    <source>
        <dbReference type="ARBA" id="ARBA00022989"/>
    </source>
</evidence>
<evidence type="ECO:0000313" key="8">
    <source>
        <dbReference type="Proteomes" id="UP000004691"/>
    </source>
</evidence>
<accession>I0V8D9</accession>
<keyword evidence="4 6" id="KW-1133">Transmembrane helix</keyword>
<dbReference type="eggNOG" id="COG0730">
    <property type="taxonomic scope" value="Bacteria"/>
</dbReference>
<comment type="similarity">
    <text evidence="2 6">Belongs to the 4-toluene sulfonate uptake permease (TSUP) (TC 2.A.102) family.</text>
</comment>
<feature type="transmembrane region" description="Helical" evidence="6">
    <location>
        <begin position="7"/>
        <end position="34"/>
    </location>
</feature>
<dbReference type="STRING" id="882086.SacxiDRAFT_4211"/>
<dbReference type="Proteomes" id="UP000004691">
    <property type="component" value="Unassembled WGS sequence"/>
</dbReference>
<dbReference type="InterPro" id="IPR051598">
    <property type="entry name" value="TSUP/Inactive_protease-like"/>
</dbReference>
<dbReference type="PANTHER" id="PTHR43701:SF2">
    <property type="entry name" value="MEMBRANE TRANSPORTER PROTEIN YJNA-RELATED"/>
    <property type="match status" value="1"/>
</dbReference>
<evidence type="ECO:0000256" key="1">
    <source>
        <dbReference type="ARBA" id="ARBA00004141"/>
    </source>
</evidence>
<evidence type="ECO:0000256" key="5">
    <source>
        <dbReference type="ARBA" id="ARBA00023136"/>
    </source>
</evidence>
<feature type="transmembrane region" description="Helical" evidence="6">
    <location>
        <begin position="216"/>
        <end position="236"/>
    </location>
</feature>
<dbReference type="PANTHER" id="PTHR43701">
    <property type="entry name" value="MEMBRANE TRANSPORTER PROTEIN MJ0441-RELATED"/>
    <property type="match status" value="1"/>
</dbReference>
<protein>
    <recommendedName>
        <fullName evidence="6">Probable membrane transporter protein</fullName>
    </recommendedName>
</protein>
<dbReference type="Pfam" id="PF01925">
    <property type="entry name" value="TauE"/>
    <property type="match status" value="1"/>
</dbReference>
<evidence type="ECO:0000256" key="3">
    <source>
        <dbReference type="ARBA" id="ARBA00022692"/>
    </source>
</evidence>
<sequence length="270" mass="26268">MIAAIGIGVGIGLTLGALGAGGAILAVPALVYGAGQPLDVAIPMSLSVVAVASLGALLPGRRRAAVRWRIAFAFAAAGVPATFGGAALGRLLPQRWLLLAFAGLMVAVAVRMLRGGGEGGDGDDGGEDHAGACRASGEKVNWRRCLPKVVLAGAAVGVLTGLFGVGGGFVVVPALGLLLGLTPQQAVATSLVVVAANSLSGLVAHADAISEIDPAVFVPFGIATLVAAIAAGGLASRLAGRIVRTAFAVVVLGVAAFVAVAAIVAPQALG</sequence>
<dbReference type="AlphaFoldDB" id="I0V8D9"/>
<keyword evidence="6" id="KW-1003">Cell membrane</keyword>
<feature type="transmembrane region" description="Helical" evidence="6">
    <location>
        <begin position="95"/>
        <end position="113"/>
    </location>
</feature>
<gene>
    <name evidence="7" type="ORF">SacxiDRAFT_4211</name>
</gene>
<dbReference type="HOGENOM" id="CLU_045498_5_0_11"/>
<feature type="transmembrane region" description="Helical" evidence="6">
    <location>
        <begin position="40"/>
        <end position="58"/>
    </location>
</feature>
<organism evidence="7 8">
    <name type="scientific">Saccharomonospora xinjiangensis XJ-54</name>
    <dbReference type="NCBI Taxonomy" id="882086"/>
    <lineage>
        <taxon>Bacteria</taxon>
        <taxon>Bacillati</taxon>
        <taxon>Actinomycetota</taxon>
        <taxon>Actinomycetes</taxon>
        <taxon>Pseudonocardiales</taxon>
        <taxon>Pseudonocardiaceae</taxon>
        <taxon>Saccharomonospora</taxon>
    </lineage>
</organism>
<proteinExistence type="inferred from homology"/>
<dbReference type="GO" id="GO:0005886">
    <property type="term" value="C:plasma membrane"/>
    <property type="evidence" value="ECO:0007669"/>
    <property type="project" value="UniProtKB-SubCell"/>
</dbReference>